<keyword evidence="3" id="KW-0472">Membrane</keyword>
<feature type="non-terminal residue" evidence="5">
    <location>
        <position position="166"/>
    </location>
</feature>
<dbReference type="EMBL" id="PGGS01000257">
    <property type="protein sequence ID" value="PNH06132.1"/>
    <property type="molecule type" value="Genomic_DNA"/>
</dbReference>
<dbReference type="GO" id="GO:0016020">
    <property type="term" value="C:membrane"/>
    <property type="evidence" value="ECO:0007669"/>
    <property type="project" value="UniProtKB-SubCell"/>
</dbReference>
<dbReference type="SUPFAM" id="SSF103506">
    <property type="entry name" value="Mitochondrial carrier"/>
    <property type="match status" value="1"/>
</dbReference>
<keyword evidence="6" id="KW-1185">Reference proteome</keyword>
<dbReference type="Proteomes" id="UP000236333">
    <property type="component" value="Unassembled WGS sequence"/>
</dbReference>
<proteinExistence type="predicted"/>
<dbReference type="InterPro" id="IPR018108">
    <property type="entry name" value="MCP_transmembrane"/>
</dbReference>
<comment type="subcellular location">
    <subcellularLocation>
        <location evidence="1">Membrane</location>
        <topology evidence="1">Multi-pass membrane protein</topology>
    </subcellularLocation>
</comment>
<reference evidence="5 6" key="1">
    <citation type="journal article" date="2017" name="Mol. Biol. Evol.">
        <title>The 4-celled Tetrabaena socialis nuclear genome reveals the essential components for genetic control of cell number at the origin of multicellularity in the volvocine lineage.</title>
        <authorList>
            <person name="Featherston J."/>
            <person name="Arakaki Y."/>
            <person name="Hanschen E.R."/>
            <person name="Ferris P.J."/>
            <person name="Michod R.E."/>
            <person name="Olson B.J.S.C."/>
            <person name="Nozaki H."/>
            <person name="Durand P.M."/>
        </authorList>
    </citation>
    <scope>NUCLEOTIDE SEQUENCE [LARGE SCALE GENOMIC DNA]</scope>
    <source>
        <strain evidence="5 6">NIES-571</strain>
    </source>
</reference>
<evidence type="ECO:0000256" key="3">
    <source>
        <dbReference type="ARBA" id="ARBA00023136"/>
    </source>
</evidence>
<evidence type="ECO:0000256" key="1">
    <source>
        <dbReference type="ARBA" id="ARBA00004141"/>
    </source>
</evidence>
<evidence type="ECO:0000313" key="6">
    <source>
        <dbReference type="Proteomes" id="UP000236333"/>
    </source>
</evidence>
<dbReference type="InterPro" id="IPR023395">
    <property type="entry name" value="MCP_dom_sf"/>
</dbReference>
<dbReference type="AlphaFoldDB" id="A0A2J8A0T7"/>
<evidence type="ECO:0000256" key="2">
    <source>
        <dbReference type="ARBA" id="ARBA00022692"/>
    </source>
</evidence>
<keyword evidence="2" id="KW-0812">Transmembrane</keyword>
<evidence type="ECO:0000313" key="5">
    <source>
        <dbReference type="EMBL" id="PNH06132.1"/>
    </source>
</evidence>
<dbReference type="OrthoDB" id="1747031at2759"/>
<comment type="caution">
    <text evidence="5">The sequence shown here is derived from an EMBL/GenBank/DDBJ whole genome shotgun (WGS) entry which is preliminary data.</text>
</comment>
<sequence length="166" mass="17135">MTETTRQPELRDRVLAAAGASVAAVLLVNPLDVVKTRVQAASLVTDKPVPSCLLTRHPVRWARPTSLADCQPRWHPPASPGTPAATGRLGPLGPAAHGCSASQLQLRPALRLGHLPMSSCACALRVADLGSASVGEWCASGRGGGGGSSAYHPVTVSGVLRDIVRK</sequence>
<name>A0A2J8A0T7_9CHLO</name>
<dbReference type="Pfam" id="PF00153">
    <property type="entry name" value="Mito_carr"/>
    <property type="match status" value="1"/>
</dbReference>
<evidence type="ECO:0000256" key="4">
    <source>
        <dbReference type="SAM" id="MobiDB-lite"/>
    </source>
</evidence>
<feature type="region of interest" description="Disordered" evidence="4">
    <location>
        <begin position="70"/>
        <end position="90"/>
    </location>
</feature>
<accession>A0A2J8A0T7</accession>
<gene>
    <name evidence="5" type="ORF">TSOC_007539</name>
</gene>
<protein>
    <submittedName>
        <fullName evidence="5">Uncharacterized protein</fullName>
    </submittedName>
</protein>
<organism evidence="5 6">
    <name type="scientific">Tetrabaena socialis</name>
    <dbReference type="NCBI Taxonomy" id="47790"/>
    <lineage>
        <taxon>Eukaryota</taxon>
        <taxon>Viridiplantae</taxon>
        <taxon>Chlorophyta</taxon>
        <taxon>core chlorophytes</taxon>
        <taxon>Chlorophyceae</taxon>
        <taxon>CS clade</taxon>
        <taxon>Chlamydomonadales</taxon>
        <taxon>Tetrabaenaceae</taxon>
        <taxon>Tetrabaena</taxon>
    </lineage>
</organism>
<dbReference type="Gene3D" id="1.50.40.10">
    <property type="entry name" value="Mitochondrial carrier domain"/>
    <property type="match status" value="1"/>
</dbReference>